<dbReference type="GO" id="GO:0003677">
    <property type="term" value="F:DNA binding"/>
    <property type="evidence" value="ECO:0007669"/>
    <property type="project" value="InterPro"/>
</dbReference>
<dbReference type="EMBL" id="JAKELL010000044">
    <property type="protein sequence ID" value="KAH8988017.1"/>
    <property type="molecule type" value="Genomic_DNA"/>
</dbReference>
<keyword evidence="2" id="KW-0539">Nucleus</keyword>
<dbReference type="SUPFAM" id="SSF57701">
    <property type="entry name" value="Zn2/Cys6 DNA-binding domain"/>
    <property type="match status" value="1"/>
</dbReference>
<comment type="caution">
    <text evidence="5">The sequence shown here is derived from an EMBL/GenBank/DDBJ whole genome shotgun (WGS) entry which is preliminary data.</text>
</comment>
<dbReference type="GO" id="GO:0008270">
    <property type="term" value="F:zinc ion binding"/>
    <property type="evidence" value="ECO:0007669"/>
    <property type="project" value="InterPro"/>
</dbReference>
<protein>
    <submittedName>
        <fullName evidence="5">Fungal-specific transcription factor domain-containing protein</fullName>
    </submittedName>
</protein>
<gene>
    <name evidence="5" type="ORF">EDB92DRAFT_1800930</name>
</gene>
<keyword evidence="1" id="KW-0479">Metal-binding</keyword>
<evidence type="ECO:0000256" key="3">
    <source>
        <dbReference type="SAM" id="MobiDB-lite"/>
    </source>
</evidence>
<dbReference type="AlphaFoldDB" id="A0AAD4LBP1"/>
<dbReference type="InterPro" id="IPR001138">
    <property type="entry name" value="Zn2Cys6_DnaBD"/>
</dbReference>
<evidence type="ECO:0000256" key="1">
    <source>
        <dbReference type="ARBA" id="ARBA00022723"/>
    </source>
</evidence>
<feature type="region of interest" description="Disordered" evidence="3">
    <location>
        <begin position="123"/>
        <end position="183"/>
    </location>
</feature>
<dbReference type="PANTHER" id="PTHR46910">
    <property type="entry name" value="TRANSCRIPTION FACTOR PDR1"/>
    <property type="match status" value="1"/>
</dbReference>
<proteinExistence type="predicted"/>
<dbReference type="CDD" id="cd12148">
    <property type="entry name" value="fungal_TF_MHR"/>
    <property type="match status" value="1"/>
</dbReference>
<name>A0AAD4LBP1_9AGAM</name>
<evidence type="ECO:0000313" key="5">
    <source>
        <dbReference type="EMBL" id="KAH8988017.1"/>
    </source>
</evidence>
<feature type="compositionally biased region" description="Low complexity" evidence="3">
    <location>
        <begin position="147"/>
        <end position="164"/>
    </location>
</feature>
<dbReference type="Gene3D" id="4.10.240.10">
    <property type="entry name" value="Zn(2)-C6 fungal-type DNA-binding domain"/>
    <property type="match status" value="1"/>
</dbReference>
<dbReference type="CDD" id="cd00067">
    <property type="entry name" value="GAL4"/>
    <property type="match status" value="1"/>
</dbReference>
<dbReference type="PANTHER" id="PTHR46910:SF38">
    <property type="entry name" value="ZN(2)-C6 FUNGAL-TYPE DOMAIN-CONTAINING PROTEIN"/>
    <property type="match status" value="1"/>
</dbReference>
<dbReference type="Proteomes" id="UP001201163">
    <property type="component" value="Unassembled WGS sequence"/>
</dbReference>
<dbReference type="SMART" id="SM00066">
    <property type="entry name" value="GAL4"/>
    <property type="match status" value="1"/>
</dbReference>
<dbReference type="InterPro" id="IPR007219">
    <property type="entry name" value="XnlR_reg_dom"/>
</dbReference>
<accession>A0AAD4LBP1</accession>
<keyword evidence="6" id="KW-1185">Reference proteome</keyword>
<dbReference type="Pfam" id="PF00172">
    <property type="entry name" value="Zn_clus"/>
    <property type="match status" value="1"/>
</dbReference>
<feature type="region of interest" description="Disordered" evidence="3">
    <location>
        <begin position="1"/>
        <end position="29"/>
    </location>
</feature>
<evidence type="ECO:0000256" key="2">
    <source>
        <dbReference type="ARBA" id="ARBA00023242"/>
    </source>
</evidence>
<evidence type="ECO:0000259" key="4">
    <source>
        <dbReference type="PROSITE" id="PS50048"/>
    </source>
</evidence>
<dbReference type="InterPro" id="IPR005600">
    <property type="entry name" value="Gal4_dimer_dom"/>
</dbReference>
<evidence type="ECO:0000313" key="6">
    <source>
        <dbReference type="Proteomes" id="UP001201163"/>
    </source>
</evidence>
<dbReference type="GO" id="GO:0006351">
    <property type="term" value="P:DNA-templated transcription"/>
    <property type="evidence" value="ECO:0007669"/>
    <property type="project" value="InterPro"/>
</dbReference>
<dbReference type="PROSITE" id="PS50048">
    <property type="entry name" value="ZN2_CY6_FUNGAL_2"/>
    <property type="match status" value="1"/>
</dbReference>
<organism evidence="5 6">
    <name type="scientific">Lactarius akahatsu</name>
    <dbReference type="NCBI Taxonomy" id="416441"/>
    <lineage>
        <taxon>Eukaryota</taxon>
        <taxon>Fungi</taxon>
        <taxon>Dikarya</taxon>
        <taxon>Basidiomycota</taxon>
        <taxon>Agaricomycotina</taxon>
        <taxon>Agaricomycetes</taxon>
        <taxon>Russulales</taxon>
        <taxon>Russulaceae</taxon>
        <taxon>Lactarius</taxon>
    </lineage>
</organism>
<dbReference type="CDD" id="cd14654">
    <property type="entry name" value="ZIP_Gal4"/>
    <property type="match status" value="1"/>
</dbReference>
<dbReference type="GO" id="GO:0000981">
    <property type="term" value="F:DNA-binding transcription factor activity, RNA polymerase II-specific"/>
    <property type="evidence" value="ECO:0007669"/>
    <property type="project" value="InterPro"/>
</dbReference>
<dbReference type="PROSITE" id="PS00463">
    <property type="entry name" value="ZN2_CY6_FUNGAL_1"/>
    <property type="match status" value="1"/>
</dbReference>
<dbReference type="Pfam" id="PF03902">
    <property type="entry name" value="Gal4_dimer"/>
    <property type="match status" value="1"/>
</dbReference>
<dbReference type="SMART" id="SM00906">
    <property type="entry name" value="Fungal_trans"/>
    <property type="match status" value="1"/>
</dbReference>
<reference evidence="5" key="1">
    <citation type="submission" date="2022-01" db="EMBL/GenBank/DDBJ databases">
        <title>Comparative genomics reveals a dynamic genome evolution in the ectomycorrhizal milk-cap (Lactarius) mushrooms.</title>
        <authorList>
            <consortium name="DOE Joint Genome Institute"/>
            <person name="Lebreton A."/>
            <person name="Tang N."/>
            <person name="Kuo A."/>
            <person name="LaButti K."/>
            <person name="Drula E."/>
            <person name="Barry K."/>
            <person name="Clum A."/>
            <person name="Lipzen A."/>
            <person name="Mousain D."/>
            <person name="Ng V."/>
            <person name="Wang R."/>
            <person name="Wang X."/>
            <person name="Dai Y."/>
            <person name="Henrissat B."/>
            <person name="Grigoriev I.V."/>
            <person name="Guerin-Laguette A."/>
            <person name="Yu F."/>
            <person name="Martin F.M."/>
        </authorList>
    </citation>
    <scope>NUCLEOTIDE SEQUENCE</scope>
    <source>
        <strain evidence="5">QP</strain>
    </source>
</reference>
<sequence length="746" mass="83610">MHQSGLPGPPTASRHVFPTVDRPTGPISDWSQSFSGPFIPKKRNVERACDDCRRRKTRCDGPKMPDNVCTNCVQNRKICTYVEASKPRGPPKAYVTSLENRVERMEALLKRLRPDLDFSAELGPPVVRGSWKNEPSTSASGSVGGKTTSQPLPPLSTLTPLVLSRKPSSTSLSAVSGDDDDEALSDVDDLRDRLVQSMKRLSLFDKKPQEKASRLLDGAFRFHGRSTTYNLVSATRELRTRYLLESMGVDVGSIASELEKGNDHRNALEDGLRRQEYWHAPDWELVYEGTFMSSDSFSGLLRHWPPSDLAGALTDLYFLHCNGMFPLLHRPTFMRHFVDRLYERDIWFACTCMCIFALASRHTHDPRVLLDESVEARLDERAEQSQWQTSGFKYYFSVLEVEKEGRAILNPASLFEIQTLCLMAQFQGDTRWYRGAWYTIGVGIRKMQDIGAHSKQSYAKAGPSVANELWKRVWWYLIGLDRMQCVALGRPCATKEDDFNAEYPLEVDDDFWENDNPQLAFVQPSDKPSAVIAFNLWLRLTDFAASTLQSLVSPLLYGLFLSSLVVQDILNKLNGNLTEWAEKVPGHLRWSSDLDDIVLANQSAMLYTTYNLITILLQRAFLPSSVTLLLSPPRDAQPTPPSLAHALTAHAVTVNAAKSMVQILTIIHKRTLSNVSLLLVGAEIAAAVLCIDHWIITARGGDHLAPSSRLGAAAAQTIKSHVQDVKSLLDALRWAVPRWETAQEKL</sequence>
<feature type="domain" description="Zn(2)-C6 fungal-type" evidence="4">
    <location>
        <begin position="48"/>
        <end position="81"/>
    </location>
</feature>
<dbReference type="Pfam" id="PF04082">
    <property type="entry name" value="Fungal_trans"/>
    <property type="match status" value="1"/>
</dbReference>
<dbReference type="InterPro" id="IPR050987">
    <property type="entry name" value="AtrR-like"/>
</dbReference>
<dbReference type="InterPro" id="IPR036864">
    <property type="entry name" value="Zn2-C6_fun-type_DNA-bd_sf"/>
</dbReference>